<keyword evidence="1" id="KW-0862">Zinc</keyword>
<dbReference type="SUPFAM" id="SSF102588">
    <property type="entry name" value="LmbE-like"/>
    <property type="match status" value="1"/>
</dbReference>
<evidence type="ECO:0000256" key="1">
    <source>
        <dbReference type="ARBA" id="ARBA00022833"/>
    </source>
</evidence>
<reference evidence="2 3" key="1">
    <citation type="submission" date="2021-01" db="EMBL/GenBank/DDBJ databases">
        <title>Whole genome shotgun sequence of Catellatospora coxensis NBRC 107359.</title>
        <authorList>
            <person name="Komaki H."/>
            <person name="Tamura T."/>
        </authorList>
    </citation>
    <scope>NUCLEOTIDE SEQUENCE [LARGE SCALE GENOMIC DNA]</scope>
    <source>
        <strain evidence="2 3">NBRC 107359</strain>
    </source>
</reference>
<dbReference type="AlphaFoldDB" id="A0A8J3KX78"/>
<evidence type="ECO:0000313" key="2">
    <source>
        <dbReference type="EMBL" id="GIG10343.1"/>
    </source>
</evidence>
<dbReference type="PANTHER" id="PTHR12993:SF28">
    <property type="entry name" value="LMBE FAMILY PROTEIN"/>
    <property type="match status" value="1"/>
</dbReference>
<sequence length="241" mass="25839">MDQLEPLPTDWTRALAIAAHPDDLEYGVSGAVAGWTAAGKDVRYALVTRGEAGIETLPPEECGPLREAEQRAACAEVGVSELEFLGHADGVVEYGLALRRDLAAAIRRHTPDLVVTANFHDTWPGGGWNSPDHRNVGRAVLDAVGDAGNRWIFPELVAQGLAPWGGVRYVAVGGSPQATHAVDITDTLDRAVASLDAHHAYLAALGEHPMADTRGFLEWMADLTAPRFGGRRAAAFELYRM</sequence>
<dbReference type="RefSeq" id="WP_203698239.1">
    <property type="nucleotide sequence ID" value="NZ_BAAALC010000023.1"/>
</dbReference>
<keyword evidence="3" id="KW-1185">Reference proteome</keyword>
<dbReference type="Proteomes" id="UP000630887">
    <property type="component" value="Unassembled WGS sequence"/>
</dbReference>
<name>A0A8J3KX78_9ACTN</name>
<dbReference type="InterPro" id="IPR003737">
    <property type="entry name" value="GlcNAc_PI_deacetylase-related"/>
</dbReference>
<dbReference type="InterPro" id="IPR024078">
    <property type="entry name" value="LmbE-like_dom_sf"/>
</dbReference>
<comment type="caution">
    <text evidence="2">The sequence shown here is derived from an EMBL/GenBank/DDBJ whole genome shotgun (WGS) entry which is preliminary data.</text>
</comment>
<dbReference type="GO" id="GO:0016811">
    <property type="term" value="F:hydrolase activity, acting on carbon-nitrogen (but not peptide) bonds, in linear amides"/>
    <property type="evidence" value="ECO:0007669"/>
    <property type="project" value="TreeGrafter"/>
</dbReference>
<dbReference type="GO" id="GO:0016137">
    <property type="term" value="P:glycoside metabolic process"/>
    <property type="evidence" value="ECO:0007669"/>
    <property type="project" value="UniProtKB-ARBA"/>
</dbReference>
<dbReference type="Gene3D" id="3.40.50.10320">
    <property type="entry name" value="LmbE-like"/>
    <property type="match status" value="1"/>
</dbReference>
<gene>
    <name evidence="2" type="ORF">Cco03nite_70430</name>
</gene>
<proteinExistence type="predicted"/>
<protein>
    <submittedName>
        <fullName evidence="2">GlcNAc-PI de-N-acetylase</fullName>
    </submittedName>
</protein>
<accession>A0A8J3KX78</accession>
<evidence type="ECO:0000313" key="3">
    <source>
        <dbReference type="Proteomes" id="UP000630887"/>
    </source>
</evidence>
<dbReference type="PANTHER" id="PTHR12993">
    <property type="entry name" value="N-ACETYLGLUCOSAMINYL-PHOSPHATIDYLINOSITOL DE-N-ACETYLASE-RELATED"/>
    <property type="match status" value="1"/>
</dbReference>
<dbReference type="Pfam" id="PF02585">
    <property type="entry name" value="PIG-L"/>
    <property type="match status" value="1"/>
</dbReference>
<dbReference type="EMBL" id="BONI01000086">
    <property type="protein sequence ID" value="GIG10343.1"/>
    <property type="molecule type" value="Genomic_DNA"/>
</dbReference>
<organism evidence="2 3">
    <name type="scientific">Catellatospora coxensis</name>
    <dbReference type="NCBI Taxonomy" id="310354"/>
    <lineage>
        <taxon>Bacteria</taxon>
        <taxon>Bacillati</taxon>
        <taxon>Actinomycetota</taxon>
        <taxon>Actinomycetes</taxon>
        <taxon>Micromonosporales</taxon>
        <taxon>Micromonosporaceae</taxon>
        <taxon>Catellatospora</taxon>
    </lineage>
</organism>